<name>A0A1X7SJ84_AMPQE</name>
<organism evidence="1">
    <name type="scientific">Amphimedon queenslandica</name>
    <name type="common">Sponge</name>
    <dbReference type="NCBI Taxonomy" id="400682"/>
    <lineage>
        <taxon>Eukaryota</taxon>
        <taxon>Metazoa</taxon>
        <taxon>Porifera</taxon>
        <taxon>Demospongiae</taxon>
        <taxon>Heteroscleromorpha</taxon>
        <taxon>Haplosclerida</taxon>
        <taxon>Niphatidae</taxon>
        <taxon>Amphimedon</taxon>
    </lineage>
</organism>
<reference evidence="1" key="1">
    <citation type="submission" date="2017-05" db="UniProtKB">
        <authorList>
            <consortium name="EnsemblMetazoa"/>
        </authorList>
    </citation>
    <scope>IDENTIFICATION</scope>
</reference>
<evidence type="ECO:0000313" key="1">
    <source>
        <dbReference type="EnsemblMetazoa" id="Aqu2.1.02119_001"/>
    </source>
</evidence>
<dbReference type="InParanoid" id="A0A1X7SJ84"/>
<protein>
    <submittedName>
        <fullName evidence="1">Uncharacterized protein</fullName>
    </submittedName>
</protein>
<dbReference type="AlphaFoldDB" id="A0A1X7SJ84"/>
<sequence length="53" mass="5952">MAANERPGVVLLTLQLAHILSIVEYQEQSKLAIIPLAWYMLSNQGCEYPNCAF</sequence>
<dbReference type="EnsemblMetazoa" id="Aqu2.1.02119_001">
    <property type="protein sequence ID" value="Aqu2.1.02119_001"/>
    <property type="gene ID" value="Aqu2.1.02119"/>
</dbReference>
<proteinExistence type="predicted"/>
<accession>A0A1X7SJ84</accession>